<feature type="transmembrane region" description="Helical" evidence="1">
    <location>
        <begin position="51"/>
        <end position="71"/>
    </location>
</feature>
<name>A0A5C3PJ26_9APHY</name>
<dbReference type="InParanoid" id="A0A5C3PJ26"/>
<sequence>MKDVVIAYGDLIAKYGEVAYLDAFGQLILLGTHQTAVELLEKHLSNYSDRIFSSMVALTGWNFSLGVIRYGPQSRRR</sequence>
<evidence type="ECO:0000256" key="1">
    <source>
        <dbReference type="SAM" id="Phobius"/>
    </source>
</evidence>
<keyword evidence="1" id="KW-1133">Transmembrane helix</keyword>
<evidence type="ECO:0000313" key="2">
    <source>
        <dbReference type="EMBL" id="TFK89322.1"/>
    </source>
</evidence>
<gene>
    <name evidence="2" type="ORF">K466DRAFT_584696</name>
</gene>
<keyword evidence="1" id="KW-0812">Transmembrane</keyword>
<dbReference type="Proteomes" id="UP000308197">
    <property type="component" value="Unassembled WGS sequence"/>
</dbReference>
<keyword evidence="3" id="KW-1185">Reference proteome</keyword>
<evidence type="ECO:0000313" key="3">
    <source>
        <dbReference type="Proteomes" id="UP000308197"/>
    </source>
</evidence>
<dbReference type="AlphaFoldDB" id="A0A5C3PJ26"/>
<reference evidence="2 3" key="1">
    <citation type="journal article" date="2019" name="Nat. Ecol. Evol.">
        <title>Megaphylogeny resolves global patterns of mushroom evolution.</title>
        <authorList>
            <person name="Varga T."/>
            <person name="Krizsan K."/>
            <person name="Foldi C."/>
            <person name="Dima B."/>
            <person name="Sanchez-Garcia M."/>
            <person name="Sanchez-Ramirez S."/>
            <person name="Szollosi G.J."/>
            <person name="Szarkandi J.G."/>
            <person name="Papp V."/>
            <person name="Albert L."/>
            <person name="Andreopoulos W."/>
            <person name="Angelini C."/>
            <person name="Antonin V."/>
            <person name="Barry K.W."/>
            <person name="Bougher N.L."/>
            <person name="Buchanan P."/>
            <person name="Buyck B."/>
            <person name="Bense V."/>
            <person name="Catcheside P."/>
            <person name="Chovatia M."/>
            <person name="Cooper J."/>
            <person name="Damon W."/>
            <person name="Desjardin D."/>
            <person name="Finy P."/>
            <person name="Geml J."/>
            <person name="Haridas S."/>
            <person name="Hughes K."/>
            <person name="Justo A."/>
            <person name="Karasinski D."/>
            <person name="Kautmanova I."/>
            <person name="Kiss B."/>
            <person name="Kocsube S."/>
            <person name="Kotiranta H."/>
            <person name="LaButti K.M."/>
            <person name="Lechner B.E."/>
            <person name="Liimatainen K."/>
            <person name="Lipzen A."/>
            <person name="Lukacs Z."/>
            <person name="Mihaltcheva S."/>
            <person name="Morgado L.N."/>
            <person name="Niskanen T."/>
            <person name="Noordeloos M.E."/>
            <person name="Ohm R.A."/>
            <person name="Ortiz-Santana B."/>
            <person name="Ovrebo C."/>
            <person name="Racz N."/>
            <person name="Riley R."/>
            <person name="Savchenko A."/>
            <person name="Shiryaev A."/>
            <person name="Soop K."/>
            <person name="Spirin V."/>
            <person name="Szebenyi C."/>
            <person name="Tomsovsky M."/>
            <person name="Tulloss R.E."/>
            <person name="Uehling J."/>
            <person name="Grigoriev I.V."/>
            <person name="Vagvolgyi C."/>
            <person name="Papp T."/>
            <person name="Martin F.M."/>
            <person name="Miettinen O."/>
            <person name="Hibbett D.S."/>
            <person name="Nagy L.G."/>
        </authorList>
    </citation>
    <scope>NUCLEOTIDE SEQUENCE [LARGE SCALE GENOMIC DNA]</scope>
    <source>
        <strain evidence="2 3">HHB13444</strain>
    </source>
</reference>
<accession>A0A5C3PJ26</accession>
<organism evidence="2 3">
    <name type="scientific">Polyporus arcularius HHB13444</name>
    <dbReference type="NCBI Taxonomy" id="1314778"/>
    <lineage>
        <taxon>Eukaryota</taxon>
        <taxon>Fungi</taxon>
        <taxon>Dikarya</taxon>
        <taxon>Basidiomycota</taxon>
        <taxon>Agaricomycotina</taxon>
        <taxon>Agaricomycetes</taxon>
        <taxon>Polyporales</taxon>
        <taxon>Polyporaceae</taxon>
        <taxon>Polyporus</taxon>
    </lineage>
</organism>
<dbReference type="STRING" id="1314778.A0A5C3PJ26"/>
<protein>
    <recommendedName>
        <fullName evidence="4">Cytochrome P450</fullName>
    </recommendedName>
</protein>
<proteinExistence type="predicted"/>
<evidence type="ECO:0008006" key="4">
    <source>
        <dbReference type="Google" id="ProtNLM"/>
    </source>
</evidence>
<keyword evidence="1" id="KW-0472">Membrane</keyword>
<dbReference type="EMBL" id="ML211079">
    <property type="protein sequence ID" value="TFK89322.1"/>
    <property type="molecule type" value="Genomic_DNA"/>
</dbReference>